<organism evidence="8 9">
    <name type="scientific">Hymenochirus boettgeri</name>
    <name type="common">Congo dwarf clawed frog</name>
    <dbReference type="NCBI Taxonomy" id="247094"/>
    <lineage>
        <taxon>Eukaryota</taxon>
        <taxon>Metazoa</taxon>
        <taxon>Chordata</taxon>
        <taxon>Craniata</taxon>
        <taxon>Vertebrata</taxon>
        <taxon>Euteleostomi</taxon>
        <taxon>Amphibia</taxon>
        <taxon>Batrachia</taxon>
        <taxon>Anura</taxon>
        <taxon>Pipoidea</taxon>
        <taxon>Pipidae</taxon>
        <taxon>Pipinae</taxon>
        <taxon>Hymenochirus</taxon>
    </lineage>
</organism>
<dbReference type="GO" id="GO:0005504">
    <property type="term" value="F:fatty acid binding"/>
    <property type="evidence" value="ECO:0007669"/>
    <property type="project" value="TreeGrafter"/>
</dbReference>
<keyword evidence="9" id="KW-1185">Reference proteome</keyword>
<dbReference type="GO" id="GO:0006641">
    <property type="term" value="P:triglyceride metabolic process"/>
    <property type="evidence" value="ECO:0007669"/>
    <property type="project" value="TreeGrafter"/>
</dbReference>
<dbReference type="GO" id="GO:0004859">
    <property type="term" value="F:phospholipase inhibitor activity"/>
    <property type="evidence" value="ECO:0007669"/>
    <property type="project" value="TreeGrafter"/>
</dbReference>
<name>A0A8T2IUP4_9PIPI</name>
<comment type="caution">
    <text evidence="8">The sequence shown here is derived from an EMBL/GenBank/DDBJ whole genome shotgun (WGS) entry which is preliminary data.</text>
</comment>
<accession>A0A8T2IUP4</accession>
<evidence type="ECO:0000256" key="7">
    <source>
        <dbReference type="SAM" id="SignalP"/>
    </source>
</evidence>
<gene>
    <name evidence="8" type="ORF">GDO86_012307</name>
</gene>
<keyword evidence="4" id="KW-0964">Secreted</keyword>
<dbReference type="GO" id="GO:0010916">
    <property type="term" value="P:negative regulation of very-low-density lipoprotein particle clearance"/>
    <property type="evidence" value="ECO:0007669"/>
    <property type="project" value="TreeGrafter"/>
</dbReference>
<reference evidence="8" key="1">
    <citation type="thesis" date="2020" institute="ProQuest LLC" country="789 East Eisenhower Parkway, Ann Arbor, MI, USA">
        <title>Comparative Genomics and Chromosome Evolution.</title>
        <authorList>
            <person name="Mudd A.B."/>
        </authorList>
    </citation>
    <scope>NUCLEOTIDE SEQUENCE</scope>
    <source>
        <strain evidence="8">Female2</strain>
        <tissue evidence="8">Blood</tissue>
    </source>
</reference>
<comment type="similarity">
    <text evidence="2">Belongs to the apolipoprotein C1 family.</text>
</comment>
<evidence type="ECO:0000313" key="8">
    <source>
        <dbReference type="EMBL" id="KAG8433886.1"/>
    </source>
</evidence>
<dbReference type="GO" id="GO:0050995">
    <property type="term" value="P:negative regulation of lipid catabolic process"/>
    <property type="evidence" value="ECO:0007669"/>
    <property type="project" value="TreeGrafter"/>
</dbReference>
<evidence type="ECO:0000256" key="6">
    <source>
        <dbReference type="ARBA" id="ARBA00023055"/>
    </source>
</evidence>
<dbReference type="GO" id="GO:0034361">
    <property type="term" value="C:very-low-density lipoprotein particle"/>
    <property type="evidence" value="ECO:0007669"/>
    <property type="project" value="TreeGrafter"/>
</dbReference>
<dbReference type="OrthoDB" id="8941712at2759"/>
<dbReference type="InterPro" id="IPR043081">
    <property type="entry name" value="ApoC-1_sf"/>
</dbReference>
<dbReference type="InterPro" id="IPR006781">
    <property type="entry name" value="ApoC-I"/>
</dbReference>
<dbReference type="PANTHER" id="PTHR16565:SF2">
    <property type="entry name" value="APOLIPOPROTEIN C-I"/>
    <property type="match status" value="1"/>
</dbReference>
<feature type="chain" id="PRO_5035740604" description="Apolipoprotein C-I" evidence="7">
    <location>
        <begin position="21"/>
        <end position="85"/>
    </location>
</feature>
<dbReference type="EMBL" id="JAACNH010000008">
    <property type="protein sequence ID" value="KAG8433886.1"/>
    <property type="molecule type" value="Genomic_DNA"/>
</dbReference>
<dbReference type="GO" id="GO:0006869">
    <property type="term" value="P:lipid transport"/>
    <property type="evidence" value="ECO:0007669"/>
    <property type="project" value="UniProtKB-KW"/>
</dbReference>
<evidence type="ECO:0008006" key="10">
    <source>
        <dbReference type="Google" id="ProtNLM"/>
    </source>
</evidence>
<dbReference type="GO" id="GO:0034364">
    <property type="term" value="C:high-density lipoprotein particle"/>
    <property type="evidence" value="ECO:0007669"/>
    <property type="project" value="TreeGrafter"/>
</dbReference>
<evidence type="ECO:0000256" key="3">
    <source>
        <dbReference type="ARBA" id="ARBA00022448"/>
    </source>
</evidence>
<dbReference type="GO" id="GO:0042157">
    <property type="term" value="P:lipoprotein metabolic process"/>
    <property type="evidence" value="ECO:0007669"/>
    <property type="project" value="InterPro"/>
</dbReference>
<evidence type="ECO:0000256" key="5">
    <source>
        <dbReference type="ARBA" id="ARBA00022729"/>
    </source>
</evidence>
<keyword evidence="3" id="KW-0813">Transport</keyword>
<dbReference type="AlphaFoldDB" id="A0A8T2IUP4"/>
<evidence type="ECO:0000256" key="2">
    <source>
        <dbReference type="ARBA" id="ARBA00009204"/>
    </source>
</evidence>
<comment type="subcellular location">
    <subcellularLocation>
        <location evidence="1">Secreted</location>
    </subcellularLocation>
</comment>
<evidence type="ECO:0000256" key="4">
    <source>
        <dbReference type="ARBA" id="ARBA00022525"/>
    </source>
</evidence>
<proteinExistence type="inferred from homology"/>
<evidence type="ECO:0000256" key="1">
    <source>
        <dbReference type="ARBA" id="ARBA00004613"/>
    </source>
</evidence>
<keyword evidence="5 7" id="KW-0732">Signal</keyword>
<dbReference type="Proteomes" id="UP000812440">
    <property type="component" value="Chromosome 7"/>
</dbReference>
<protein>
    <recommendedName>
        <fullName evidence="10">Apolipoprotein C-I</fullName>
    </recommendedName>
</protein>
<feature type="signal peptide" evidence="7">
    <location>
        <begin position="1"/>
        <end position="20"/>
    </location>
</feature>
<dbReference type="GO" id="GO:0034447">
    <property type="term" value="P:very-low-density lipoprotein particle clearance"/>
    <property type="evidence" value="ECO:0007669"/>
    <property type="project" value="TreeGrafter"/>
</dbReference>
<dbReference type="Pfam" id="PF04691">
    <property type="entry name" value="ApoC-I"/>
    <property type="match status" value="1"/>
</dbReference>
<dbReference type="GO" id="GO:0032375">
    <property type="term" value="P:negative regulation of cholesterol transport"/>
    <property type="evidence" value="ECO:0007669"/>
    <property type="project" value="TreeGrafter"/>
</dbReference>
<dbReference type="Gene3D" id="4.10.260.30">
    <property type="entry name" value="Apolipoprotein C-I"/>
    <property type="match status" value="1"/>
</dbReference>
<dbReference type="PANTHER" id="PTHR16565">
    <property type="entry name" value="APOLIPOPROTEIN C-I"/>
    <property type="match status" value="1"/>
</dbReference>
<keyword evidence="6" id="KW-0445">Lipid transport</keyword>
<sequence>MKLLLAVSVLLATVFVLAEANPTDETKTFKDHIESVGTSIKQFASKVGDKAKEVIKDIHETEFAKKSREWISDTFQKIKGKISSS</sequence>
<evidence type="ECO:0000313" key="9">
    <source>
        <dbReference type="Proteomes" id="UP000812440"/>
    </source>
</evidence>